<dbReference type="InterPro" id="IPR011856">
    <property type="entry name" value="tRNA_endonuc-like_dom_sf"/>
</dbReference>
<organism evidence="3 4">
    <name type="scientific">Leptospira weilii serovar Ranarum str. ICFT</name>
    <dbReference type="NCBI Taxonomy" id="1218598"/>
    <lineage>
        <taxon>Bacteria</taxon>
        <taxon>Pseudomonadati</taxon>
        <taxon>Spirochaetota</taxon>
        <taxon>Spirochaetia</taxon>
        <taxon>Leptospirales</taxon>
        <taxon>Leptospiraceae</taxon>
        <taxon>Leptospira</taxon>
    </lineage>
</organism>
<gene>
    <name evidence="3" type="ORF">LEP1GSC060_1039</name>
</gene>
<dbReference type="InterPro" id="IPR011335">
    <property type="entry name" value="Restrct_endonuc-II-like"/>
</dbReference>
<dbReference type="AlphaFoldDB" id="N1WJB5"/>
<evidence type="ECO:0000256" key="1">
    <source>
        <dbReference type="ARBA" id="ARBA00006738"/>
    </source>
</evidence>
<dbReference type="EMBL" id="AOHC02000014">
    <property type="protein sequence ID" value="EMY79025.1"/>
    <property type="molecule type" value="Genomic_DNA"/>
</dbReference>
<dbReference type="RefSeq" id="WP_002995957.1">
    <property type="nucleotide sequence ID" value="NZ_AOHC02000014.1"/>
</dbReference>
<dbReference type="PANTHER" id="PTHR34039">
    <property type="entry name" value="UPF0102 PROTEIN YRAN"/>
    <property type="match status" value="1"/>
</dbReference>
<protein>
    <recommendedName>
        <fullName evidence="2">UPF0102 protein LEP1GSC060_1039</fullName>
    </recommendedName>
</protein>
<name>N1WJB5_9LEPT</name>
<keyword evidence="4" id="KW-1185">Reference proteome</keyword>
<dbReference type="STRING" id="1218598.LEP1GSC060_1039"/>
<proteinExistence type="inferred from homology"/>
<dbReference type="OrthoDB" id="9802516at2"/>
<dbReference type="PANTHER" id="PTHR34039:SF1">
    <property type="entry name" value="UPF0102 PROTEIN YRAN"/>
    <property type="match status" value="1"/>
</dbReference>
<dbReference type="SUPFAM" id="SSF52980">
    <property type="entry name" value="Restriction endonuclease-like"/>
    <property type="match status" value="1"/>
</dbReference>
<dbReference type="HAMAP" id="MF_00048">
    <property type="entry name" value="UPF0102"/>
    <property type="match status" value="1"/>
</dbReference>
<dbReference type="Pfam" id="PF02021">
    <property type="entry name" value="UPF0102"/>
    <property type="match status" value="1"/>
</dbReference>
<evidence type="ECO:0000313" key="3">
    <source>
        <dbReference type="EMBL" id="EMY79025.1"/>
    </source>
</evidence>
<dbReference type="NCBIfam" id="NF009157">
    <property type="entry name" value="PRK12497.4-3"/>
    <property type="match status" value="1"/>
</dbReference>
<evidence type="ECO:0000313" key="4">
    <source>
        <dbReference type="Proteomes" id="UP000012313"/>
    </source>
</evidence>
<sequence length="116" mass="13715">MSIFKKIKGDEGESIATDFLISLGHVILKRNYRFLRCEIDIISTKDEVLFFSEVKFWKDFEEFDPRFTFNLAKQTRMRKAANGFLSENLSFQNHFVSFCLVSVNQKKGCEYYPDLF</sequence>
<dbReference type="Proteomes" id="UP000012313">
    <property type="component" value="Unassembled WGS sequence"/>
</dbReference>
<reference evidence="3" key="1">
    <citation type="submission" date="2013-03" db="EMBL/GenBank/DDBJ databases">
        <authorList>
            <person name="Harkins D.M."/>
            <person name="Durkin A.S."/>
            <person name="Brinkac L.M."/>
            <person name="Haft D.H."/>
            <person name="Selengut J.D."/>
            <person name="Sanka R."/>
            <person name="DePew J."/>
            <person name="Purushe J."/>
            <person name="Hartskeerl R.A."/>
            <person name="Ahmed A."/>
            <person name="van der Linden H."/>
            <person name="Goris M.G.A."/>
            <person name="Vinetz J.M."/>
            <person name="Sutton G.G."/>
            <person name="Nierman W.C."/>
            <person name="Fouts D.E."/>
        </authorList>
    </citation>
    <scope>NUCLEOTIDE SEQUENCE [LARGE SCALE GENOMIC DNA]</scope>
    <source>
        <strain evidence="3">ICFT</strain>
    </source>
</reference>
<dbReference type="InterPro" id="IPR003509">
    <property type="entry name" value="UPF0102_YraN-like"/>
</dbReference>
<dbReference type="GO" id="GO:0003676">
    <property type="term" value="F:nucleic acid binding"/>
    <property type="evidence" value="ECO:0007669"/>
    <property type="project" value="InterPro"/>
</dbReference>
<comment type="caution">
    <text evidence="3">The sequence shown here is derived from an EMBL/GenBank/DDBJ whole genome shotgun (WGS) entry which is preliminary data.</text>
</comment>
<comment type="similarity">
    <text evidence="1 2">Belongs to the UPF0102 family.</text>
</comment>
<evidence type="ECO:0000256" key="2">
    <source>
        <dbReference type="HAMAP-Rule" id="MF_00048"/>
    </source>
</evidence>
<accession>N1WJB5</accession>
<dbReference type="Gene3D" id="3.40.1350.10">
    <property type="match status" value="1"/>
</dbReference>